<feature type="domain" description="PDZ" evidence="7">
    <location>
        <begin position="333"/>
        <end position="416"/>
    </location>
</feature>
<dbReference type="Gene3D" id="2.40.10.10">
    <property type="entry name" value="Trypsin-like serine proteases"/>
    <property type="match status" value="2"/>
</dbReference>
<keyword evidence="6" id="KW-0812">Transmembrane</keyword>
<dbReference type="SMART" id="SM00228">
    <property type="entry name" value="PDZ"/>
    <property type="match status" value="1"/>
</dbReference>
<keyword evidence="2 8" id="KW-0645">Protease</keyword>
<dbReference type="Proteomes" id="UP000030528">
    <property type="component" value="Unassembled WGS sequence"/>
</dbReference>
<dbReference type="SUPFAM" id="SSF50494">
    <property type="entry name" value="Trypsin-like serine proteases"/>
    <property type="match status" value="1"/>
</dbReference>
<evidence type="ECO:0000256" key="1">
    <source>
        <dbReference type="ARBA" id="ARBA00010541"/>
    </source>
</evidence>
<evidence type="ECO:0000313" key="9">
    <source>
        <dbReference type="Proteomes" id="UP000030528"/>
    </source>
</evidence>
<gene>
    <name evidence="8" type="ORF">N781_00860</name>
</gene>
<evidence type="ECO:0000256" key="2">
    <source>
        <dbReference type="ARBA" id="ARBA00022670"/>
    </source>
</evidence>
<dbReference type="Gene3D" id="2.30.42.10">
    <property type="match status" value="1"/>
</dbReference>
<dbReference type="EMBL" id="AVPE01000001">
    <property type="protein sequence ID" value="KGX93784.1"/>
    <property type="molecule type" value="Genomic_DNA"/>
</dbReference>
<evidence type="ECO:0000313" key="8">
    <source>
        <dbReference type="EMBL" id="KGX93784.1"/>
    </source>
</evidence>
<keyword evidence="4" id="KW-0720">Serine protease</keyword>
<dbReference type="AlphaFoldDB" id="A0A0A5GP60"/>
<protein>
    <submittedName>
        <fullName evidence="8">Serine protease</fullName>
    </submittedName>
</protein>
<dbReference type="InterPro" id="IPR051201">
    <property type="entry name" value="Chloro_Bact_Ser_Proteases"/>
</dbReference>
<organism evidence="8 9">
    <name type="scientific">Pontibacillus halophilus JSM 076056 = DSM 19796</name>
    <dbReference type="NCBI Taxonomy" id="1385510"/>
    <lineage>
        <taxon>Bacteria</taxon>
        <taxon>Bacillati</taxon>
        <taxon>Bacillota</taxon>
        <taxon>Bacilli</taxon>
        <taxon>Bacillales</taxon>
        <taxon>Bacillaceae</taxon>
        <taxon>Pontibacillus</taxon>
    </lineage>
</organism>
<dbReference type="PRINTS" id="PR00834">
    <property type="entry name" value="PROTEASES2C"/>
</dbReference>
<feature type="region of interest" description="Disordered" evidence="5">
    <location>
        <begin position="1"/>
        <end position="37"/>
    </location>
</feature>
<dbReference type="InterPro" id="IPR001940">
    <property type="entry name" value="Peptidase_S1C"/>
</dbReference>
<dbReference type="InterPro" id="IPR001478">
    <property type="entry name" value="PDZ"/>
</dbReference>
<dbReference type="eggNOG" id="COG0265">
    <property type="taxonomic scope" value="Bacteria"/>
</dbReference>
<dbReference type="PANTHER" id="PTHR43343:SF3">
    <property type="entry name" value="PROTEASE DO-LIKE 8, CHLOROPLASTIC"/>
    <property type="match status" value="1"/>
</dbReference>
<feature type="transmembrane region" description="Helical" evidence="6">
    <location>
        <begin position="47"/>
        <end position="70"/>
    </location>
</feature>
<keyword evidence="3" id="KW-0378">Hydrolase</keyword>
<sequence length="438" mass="46926">MSFHRKDGHQEHEREESLTHHDSTSSHESHTYNHQQKNREQKSYFQWLIRFTTSALIVTVLLLGATLALFKFDLLSSPNSNATSQSSNSSNQVGNVVQTSVKSDISSAVEGVQDAVVGVVNIQQQQQGLFNSDSSQQNAGTGSGVIYKKEDGHAYIVTNHHVVEDAASVEIVLSDDTRVEAELLGSDVLTDLAVLKIDGSNVDTVASFASSDNVQVGEPAIAIGNPLGLEFSGSVTQGIISGLERTVPVDLNQDGAKDWQSEVIQTDAAINPGNSGGALININGEVIGINSMKISSSQVEGIGFAIPSAAALPIIEDLETEGKVVRPHIGIGTVNVSEVPANQLKQEINLPQDISAGVLIAEVQPNSPANQAGLQKYDTIVAIDNEEVTSLIDLRKYVYEEKNIGDSVNLTFYRDGEKQTTTLELAEEQSTKSQAVPQ</sequence>
<dbReference type="InterPro" id="IPR036034">
    <property type="entry name" value="PDZ_sf"/>
</dbReference>
<proteinExistence type="inferred from homology"/>
<dbReference type="InterPro" id="IPR043504">
    <property type="entry name" value="Peptidase_S1_PA_chymotrypsin"/>
</dbReference>
<dbReference type="Pfam" id="PF13365">
    <property type="entry name" value="Trypsin_2"/>
    <property type="match status" value="1"/>
</dbReference>
<dbReference type="STRING" id="1385510.GCA_000425205_00306"/>
<dbReference type="InterPro" id="IPR009003">
    <property type="entry name" value="Peptidase_S1_PA"/>
</dbReference>
<comment type="caution">
    <text evidence="8">The sequence shown here is derived from an EMBL/GenBank/DDBJ whole genome shotgun (WGS) entry which is preliminary data.</text>
</comment>
<evidence type="ECO:0000256" key="5">
    <source>
        <dbReference type="SAM" id="MobiDB-lite"/>
    </source>
</evidence>
<reference evidence="8 9" key="1">
    <citation type="submission" date="2013-08" db="EMBL/GenBank/DDBJ databases">
        <authorList>
            <person name="Huang J."/>
            <person name="Wang G."/>
        </authorList>
    </citation>
    <scope>NUCLEOTIDE SEQUENCE [LARGE SCALE GENOMIC DNA]</scope>
    <source>
        <strain evidence="8 9">JSM 076056</strain>
    </source>
</reference>
<dbReference type="OrthoDB" id="9758917at2"/>
<dbReference type="PANTHER" id="PTHR43343">
    <property type="entry name" value="PEPTIDASE S12"/>
    <property type="match status" value="1"/>
</dbReference>
<dbReference type="PROSITE" id="PS50106">
    <property type="entry name" value="PDZ"/>
    <property type="match status" value="1"/>
</dbReference>
<dbReference type="RefSeq" id="WP_081658127.1">
    <property type="nucleotide sequence ID" value="NZ_AULI01000001.1"/>
</dbReference>
<comment type="similarity">
    <text evidence="1">Belongs to the peptidase S1C family.</text>
</comment>
<evidence type="ECO:0000256" key="3">
    <source>
        <dbReference type="ARBA" id="ARBA00022801"/>
    </source>
</evidence>
<name>A0A0A5GP60_9BACI</name>
<dbReference type="GO" id="GO:0004252">
    <property type="term" value="F:serine-type endopeptidase activity"/>
    <property type="evidence" value="ECO:0007669"/>
    <property type="project" value="InterPro"/>
</dbReference>
<dbReference type="SUPFAM" id="SSF50156">
    <property type="entry name" value="PDZ domain-like"/>
    <property type="match status" value="1"/>
</dbReference>
<evidence type="ECO:0000259" key="7">
    <source>
        <dbReference type="PROSITE" id="PS50106"/>
    </source>
</evidence>
<accession>A0A0A5GP60</accession>
<evidence type="ECO:0000256" key="6">
    <source>
        <dbReference type="SAM" id="Phobius"/>
    </source>
</evidence>
<keyword evidence="6" id="KW-1133">Transmembrane helix</keyword>
<keyword evidence="9" id="KW-1185">Reference proteome</keyword>
<keyword evidence="6" id="KW-0472">Membrane</keyword>
<evidence type="ECO:0000256" key="4">
    <source>
        <dbReference type="ARBA" id="ARBA00022825"/>
    </source>
</evidence>
<dbReference type="Pfam" id="PF13180">
    <property type="entry name" value="PDZ_2"/>
    <property type="match status" value="1"/>
</dbReference>
<dbReference type="FunFam" id="2.40.10.10:FF:000001">
    <property type="entry name" value="Periplasmic serine protease DegS"/>
    <property type="match status" value="1"/>
</dbReference>
<dbReference type="GO" id="GO:0006508">
    <property type="term" value="P:proteolysis"/>
    <property type="evidence" value="ECO:0007669"/>
    <property type="project" value="UniProtKB-KW"/>
</dbReference>